<dbReference type="Proteomes" id="UP000282832">
    <property type="component" value="Unassembled WGS sequence"/>
</dbReference>
<keyword evidence="2" id="KW-1185">Reference proteome</keyword>
<evidence type="ECO:0000313" key="1">
    <source>
        <dbReference type="EMBL" id="RVU23619.1"/>
    </source>
</evidence>
<organism evidence="1 2">
    <name type="scientific">Sandaracinomonas limnophila</name>
    <dbReference type="NCBI Taxonomy" id="1862386"/>
    <lineage>
        <taxon>Bacteria</taxon>
        <taxon>Pseudomonadati</taxon>
        <taxon>Bacteroidota</taxon>
        <taxon>Cytophagia</taxon>
        <taxon>Cytophagales</taxon>
        <taxon>Flectobacillaceae</taxon>
        <taxon>Sandaracinomonas</taxon>
    </lineage>
</organism>
<dbReference type="OrthoDB" id="9764969at2"/>
<accession>A0A437PNA0</accession>
<protein>
    <recommendedName>
        <fullName evidence="3">Exo-alpha-sialidase</fullName>
    </recommendedName>
</protein>
<reference evidence="1 2" key="1">
    <citation type="submission" date="2019-01" db="EMBL/GenBank/DDBJ databases">
        <authorList>
            <person name="Chen W.-M."/>
        </authorList>
    </citation>
    <scope>NUCLEOTIDE SEQUENCE [LARGE SCALE GENOMIC DNA]</scope>
    <source>
        <strain evidence="1 2">FSY-15</strain>
    </source>
</reference>
<evidence type="ECO:0008006" key="3">
    <source>
        <dbReference type="Google" id="ProtNLM"/>
    </source>
</evidence>
<proteinExistence type="predicted"/>
<dbReference type="AlphaFoldDB" id="A0A437PNA0"/>
<name>A0A437PNA0_9BACT</name>
<evidence type="ECO:0000313" key="2">
    <source>
        <dbReference type="Proteomes" id="UP000282832"/>
    </source>
</evidence>
<dbReference type="EMBL" id="SACY01000005">
    <property type="protein sequence ID" value="RVU23619.1"/>
    <property type="molecule type" value="Genomic_DNA"/>
</dbReference>
<gene>
    <name evidence="1" type="ORF">EOJ36_11120</name>
</gene>
<comment type="caution">
    <text evidence="1">The sequence shown here is derived from an EMBL/GenBank/DDBJ whole genome shotgun (WGS) entry which is preliminary data.</text>
</comment>
<sequence length="385" mass="42922">MEKIIYSLFFLLILRISLAQTVVSNASYEALDPSFTQKNKNEIILSWIEKRTDGVHFFRKTWKIDLQKWQESEELPIDRNASTHAEGMPKLAYKKSGECLLLYEINKPSTKTRFSGDLMYAMESQGKWSKAITIHQDTTAGLSHSFGKIIPLTNGEVGAFWLDVKSGPKGRTLVHAVTSPTKGFGEMRILDQQTCECCRIDALADEKGGLAIVYRDLNNKGERDMGFIQSTNFGKTFSKPVPLFEDHWEVNACPHAGPSLAKSSKELEAAWYTGAEGSKGIKWMKVGNKQMILHLKGDKFRMPQLASNSVGSTALVYAEIKQKEDNYFKQIQLVTKIGSKITTISVSQDLIDCSNPAIIGNGKGYLIAYQAEGKILVSSRTSDTE</sequence>
<dbReference type="RefSeq" id="WP_127805360.1">
    <property type="nucleotide sequence ID" value="NZ_SACY01000005.1"/>
</dbReference>